<keyword evidence="3" id="KW-0732">Signal</keyword>
<feature type="signal peptide" evidence="3">
    <location>
        <begin position="1"/>
        <end position="23"/>
    </location>
</feature>
<gene>
    <name evidence="5" type="ORF">BS50DRAFT_670889</name>
</gene>
<dbReference type="InterPro" id="IPR010610">
    <property type="entry name" value="EryCIII-like_C"/>
</dbReference>
<dbReference type="AlphaFoldDB" id="A0A2T2PA35"/>
<proteinExistence type="predicted"/>
<reference evidence="5 6" key="1">
    <citation type="journal article" date="2018" name="Front. Microbiol.">
        <title>Genome-Wide Analysis of Corynespora cassiicola Leaf Fall Disease Putative Effectors.</title>
        <authorList>
            <person name="Lopez D."/>
            <person name="Ribeiro S."/>
            <person name="Label P."/>
            <person name="Fumanal B."/>
            <person name="Venisse J.S."/>
            <person name="Kohler A."/>
            <person name="de Oliveira R.R."/>
            <person name="Labutti K."/>
            <person name="Lipzen A."/>
            <person name="Lail K."/>
            <person name="Bauer D."/>
            <person name="Ohm R.A."/>
            <person name="Barry K.W."/>
            <person name="Spatafora J."/>
            <person name="Grigoriev I.V."/>
            <person name="Martin F.M."/>
            <person name="Pujade-Renaud V."/>
        </authorList>
    </citation>
    <scope>NUCLEOTIDE SEQUENCE [LARGE SCALE GENOMIC DNA]</scope>
    <source>
        <strain evidence="5 6">Philippines</strain>
    </source>
</reference>
<keyword evidence="2 5" id="KW-0808">Transferase</keyword>
<evidence type="ECO:0000256" key="1">
    <source>
        <dbReference type="ARBA" id="ARBA00022676"/>
    </source>
</evidence>
<dbReference type="EMBL" id="KZ678128">
    <property type="protein sequence ID" value="PSN74511.1"/>
    <property type="molecule type" value="Genomic_DNA"/>
</dbReference>
<organism evidence="5 6">
    <name type="scientific">Corynespora cassiicola Philippines</name>
    <dbReference type="NCBI Taxonomy" id="1448308"/>
    <lineage>
        <taxon>Eukaryota</taxon>
        <taxon>Fungi</taxon>
        <taxon>Dikarya</taxon>
        <taxon>Ascomycota</taxon>
        <taxon>Pezizomycotina</taxon>
        <taxon>Dothideomycetes</taxon>
        <taxon>Pleosporomycetidae</taxon>
        <taxon>Pleosporales</taxon>
        <taxon>Corynesporascaceae</taxon>
        <taxon>Corynespora</taxon>
    </lineage>
</organism>
<dbReference type="Gene3D" id="3.40.50.2000">
    <property type="entry name" value="Glycogen Phosphorylase B"/>
    <property type="match status" value="2"/>
</dbReference>
<feature type="domain" description="Erythromycin biosynthesis protein CIII-like C-terminal" evidence="4">
    <location>
        <begin position="365"/>
        <end position="482"/>
    </location>
</feature>
<dbReference type="PANTHER" id="PTHR48043">
    <property type="entry name" value="EG:EG0003.4 PROTEIN-RELATED"/>
    <property type="match status" value="1"/>
</dbReference>
<accession>A0A2T2PA35</accession>
<dbReference type="GO" id="GO:0008194">
    <property type="term" value="F:UDP-glycosyltransferase activity"/>
    <property type="evidence" value="ECO:0007669"/>
    <property type="project" value="TreeGrafter"/>
</dbReference>
<dbReference type="InterPro" id="IPR050271">
    <property type="entry name" value="UDP-glycosyltransferase"/>
</dbReference>
<evidence type="ECO:0000256" key="2">
    <source>
        <dbReference type="ARBA" id="ARBA00022679"/>
    </source>
</evidence>
<feature type="chain" id="PRO_5015699404" evidence="3">
    <location>
        <begin position="24"/>
        <end position="516"/>
    </location>
</feature>
<name>A0A2T2PA35_CORCC</name>
<dbReference type="STRING" id="1448308.A0A2T2PA35"/>
<evidence type="ECO:0000256" key="3">
    <source>
        <dbReference type="SAM" id="SignalP"/>
    </source>
</evidence>
<evidence type="ECO:0000313" key="5">
    <source>
        <dbReference type="EMBL" id="PSN74511.1"/>
    </source>
</evidence>
<keyword evidence="1" id="KW-0328">Glycosyltransferase</keyword>
<sequence length="516" mass="57364">MSNFHQFLSFFLITLVALYSLRLFPQAAVEKLSQVAQPHATHTTVHVVRQKPKICRSETPLIITSTTHWSHFEKVATIAIELAEKGYPITFLVGQEYEEHTKSLHPNIEYHQMPPGGDKMNDEDIQRYLTIPAGEEQEVFIMKKVLVDAMPIQHRTLQALFEKHRSQYGDSKPLISLYDMTASGHYPVLLGAPGIRPDAGIAISLSPLTLDSNDTFPFRMGKPPHTGPDSKAIHAKAYSDLKNDWFHSELNGYWEQKLKDMGAEQEEYPSILHAFNALADHLVTLGIPEFEFPRSDLRPNVSYFGGLKKVGKFSGGELALPPWWDDIAKAKSEGKKIIAVSQGTVENNPHDLVVPTIKALEGKEDVLVIATFVLMEPEDVSGLVVPPNTRVARFVPYDLLLPMTDLLISNGGFGAVQHCLKLGIPLVVAGEAQDKAITNALVQHTGVGLNLGTKRPHIEKLQESVLEILGNDSYKRRATALSKSFEEYDLGEVFDGLIGEVVTEWTKSEITYTTTI</sequence>
<protein>
    <submittedName>
        <fullName evidence="5">UDP-Glycosyltransferase/glycogen phosphorylase</fullName>
    </submittedName>
</protein>
<evidence type="ECO:0000313" key="6">
    <source>
        <dbReference type="Proteomes" id="UP000240883"/>
    </source>
</evidence>
<dbReference type="Pfam" id="PF06722">
    <property type="entry name" value="EryCIII-like_C"/>
    <property type="match status" value="1"/>
</dbReference>
<evidence type="ECO:0000259" key="4">
    <source>
        <dbReference type="Pfam" id="PF06722"/>
    </source>
</evidence>
<keyword evidence="6" id="KW-1185">Reference proteome</keyword>
<dbReference type="OrthoDB" id="5835829at2759"/>
<dbReference type="PANTHER" id="PTHR48043:SF145">
    <property type="entry name" value="FI06409P-RELATED"/>
    <property type="match status" value="1"/>
</dbReference>
<dbReference type="SUPFAM" id="SSF53756">
    <property type="entry name" value="UDP-Glycosyltransferase/glycogen phosphorylase"/>
    <property type="match status" value="1"/>
</dbReference>
<dbReference type="Proteomes" id="UP000240883">
    <property type="component" value="Unassembled WGS sequence"/>
</dbReference>